<evidence type="ECO:0000313" key="5">
    <source>
        <dbReference type="Proteomes" id="UP000318946"/>
    </source>
</evidence>
<feature type="coiled-coil region" evidence="1">
    <location>
        <begin position="27"/>
        <end position="61"/>
    </location>
</feature>
<keyword evidence="2" id="KW-0732">Signal</keyword>
<keyword evidence="1" id="KW-0175">Coiled coil</keyword>
<keyword evidence="5" id="KW-1185">Reference proteome</keyword>
<dbReference type="AlphaFoldDB" id="A0A4Y1WR45"/>
<protein>
    <recommendedName>
        <fullName evidence="3">DUF4988 domain-containing protein</fullName>
    </recommendedName>
</protein>
<accession>A0A4Y1WR45</accession>
<feature type="chain" id="PRO_5021326193" description="DUF4988 domain-containing protein" evidence="2">
    <location>
        <begin position="18"/>
        <end position="298"/>
    </location>
</feature>
<reference evidence="5" key="1">
    <citation type="submission" date="2019-06" db="EMBL/GenBank/DDBJ databases">
        <title>Alistipes onderdonkii subsp. vulgaris subsp. nov., Alistipes dispar sp. nov. and Alistipes communis sp. nov., isolated from human faeces, and creation of Alistipes onderdonkii subsp. onderdonkii subsp. nov.</title>
        <authorList>
            <person name="Sakamoto M."/>
            <person name="Ikeyama N."/>
            <person name="Ogata Y."/>
            <person name="Suda W."/>
            <person name="Iino T."/>
            <person name="Hattori M."/>
            <person name="Ohkuma M."/>
        </authorList>
    </citation>
    <scope>NUCLEOTIDE SEQUENCE [LARGE SCALE GENOMIC DNA]</scope>
    <source>
        <strain evidence="5">5CBH24</strain>
    </source>
</reference>
<proteinExistence type="predicted"/>
<feature type="domain" description="DUF4988" evidence="3">
    <location>
        <begin position="30"/>
        <end position="192"/>
    </location>
</feature>
<dbReference type="GeneID" id="78341602"/>
<organism evidence="4 5">
    <name type="scientific">Alistipes communis</name>
    <dbReference type="NCBI Taxonomy" id="2585118"/>
    <lineage>
        <taxon>Bacteria</taxon>
        <taxon>Pseudomonadati</taxon>
        <taxon>Bacteroidota</taxon>
        <taxon>Bacteroidia</taxon>
        <taxon>Bacteroidales</taxon>
        <taxon>Rikenellaceae</taxon>
        <taxon>Alistipes</taxon>
    </lineage>
</organism>
<evidence type="ECO:0000313" key="4">
    <source>
        <dbReference type="EMBL" id="BBL03571.1"/>
    </source>
</evidence>
<dbReference type="EMBL" id="AP019735">
    <property type="protein sequence ID" value="BBL03571.1"/>
    <property type="molecule type" value="Genomic_DNA"/>
</dbReference>
<dbReference type="OrthoDB" id="1071014at2"/>
<sequence>MKKIFTLLAFAACCAAAAWSCSDEYDDSGLRQEIADIRQEIASMKEQVNSLKTLVDALNGNKFITNYTESDDGWSITFNDGKTITIRDGEKGADAPVLGIARFEGVYYWTLGGADEWLLDDAGSKIPVAGQDGKTPSVDEEGYWTIDGEPVKGADGQPVKAVGEDGDSFFEDVRQTDDEVIFILAGGETIRLPKAKEVNFVIERTTLTLKYGQTEKLAVTQKGVESYSISKPDGWRASLDGDVLSITAPVEGNIYAEKSGKVTVVAVGATATVVAAVEVNLPVFDDNNAGSSDWEEWN</sequence>
<dbReference type="RefSeq" id="WP_141412340.1">
    <property type="nucleotide sequence ID" value="NZ_AP019735.1"/>
</dbReference>
<evidence type="ECO:0000259" key="3">
    <source>
        <dbReference type="Pfam" id="PF16378"/>
    </source>
</evidence>
<dbReference type="Proteomes" id="UP000318946">
    <property type="component" value="Chromosome"/>
</dbReference>
<evidence type="ECO:0000256" key="2">
    <source>
        <dbReference type="SAM" id="SignalP"/>
    </source>
</evidence>
<dbReference type="KEGG" id="acou:A5CBH24_08840"/>
<dbReference type="InterPro" id="IPR032149">
    <property type="entry name" value="DUF4988"/>
</dbReference>
<feature type="signal peptide" evidence="2">
    <location>
        <begin position="1"/>
        <end position="17"/>
    </location>
</feature>
<gene>
    <name evidence="4" type="ORF">A5CBH24_08840</name>
</gene>
<dbReference type="Pfam" id="PF16378">
    <property type="entry name" value="DUF4988"/>
    <property type="match status" value="1"/>
</dbReference>
<name>A0A4Y1WR45_9BACT</name>
<evidence type="ECO:0000256" key="1">
    <source>
        <dbReference type="SAM" id="Coils"/>
    </source>
</evidence>